<name>A0AAQ3SVI9_PASNO</name>
<organism evidence="1 2">
    <name type="scientific">Paspalum notatum var. saurae</name>
    <dbReference type="NCBI Taxonomy" id="547442"/>
    <lineage>
        <taxon>Eukaryota</taxon>
        <taxon>Viridiplantae</taxon>
        <taxon>Streptophyta</taxon>
        <taxon>Embryophyta</taxon>
        <taxon>Tracheophyta</taxon>
        <taxon>Spermatophyta</taxon>
        <taxon>Magnoliopsida</taxon>
        <taxon>Liliopsida</taxon>
        <taxon>Poales</taxon>
        <taxon>Poaceae</taxon>
        <taxon>PACMAD clade</taxon>
        <taxon>Panicoideae</taxon>
        <taxon>Andropogonodae</taxon>
        <taxon>Paspaleae</taxon>
        <taxon>Paspalinae</taxon>
        <taxon>Paspalum</taxon>
    </lineage>
</organism>
<protein>
    <recommendedName>
        <fullName evidence="3">Rx N-terminal domain-containing protein</fullName>
    </recommendedName>
</protein>
<dbReference type="Gene3D" id="3.40.50.300">
    <property type="entry name" value="P-loop containing nucleotide triphosphate hydrolases"/>
    <property type="match status" value="2"/>
</dbReference>
<evidence type="ECO:0000313" key="2">
    <source>
        <dbReference type="Proteomes" id="UP001341281"/>
    </source>
</evidence>
<gene>
    <name evidence="1" type="ORF">U9M48_011491</name>
</gene>
<reference evidence="1 2" key="1">
    <citation type="submission" date="2024-02" db="EMBL/GenBank/DDBJ databases">
        <title>High-quality chromosome-scale genome assembly of Pensacola bahiagrass (Paspalum notatum Flugge var. saurae).</title>
        <authorList>
            <person name="Vega J.M."/>
            <person name="Podio M."/>
            <person name="Orjuela J."/>
            <person name="Siena L.A."/>
            <person name="Pessino S.C."/>
            <person name="Combes M.C."/>
            <person name="Mariac C."/>
            <person name="Albertini E."/>
            <person name="Pupilli F."/>
            <person name="Ortiz J.P.A."/>
            <person name="Leblanc O."/>
        </authorList>
    </citation>
    <scope>NUCLEOTIDE SEQUENCE [LARGE SCALE GENOMIC DNA]</scope>
    <source>
        <strain evidence="1">R1</strain>
        <tissue evidence="1">Leaf</tissue>
    </source>
</reference>
<sequence length="914" mass="104873">MEDKRLQKMQQLLLRAQTIIEEAEGRLITNRAMVYQLSIMRKEMYRGYFTLDSMRIQAREAKDHDDVSHSFALSKFKHAKRLFSSYDGMIRNNDELQKVIHNLSNIVDDAKELVVFLKNYPPLYRQPYSMHLFVGECMFGRQMEVDRVMGFLMQDEHPSMRGVGVLPIVGPGYVGKSTLVAHVCYDVRVRNQFSRIVVLHGDEISGDPLASLNHGGSLIYQNNDLGEKKRVLAIIEFSENADKLAWNNIYSSFSDFFVLTFGSADSNEHPKLESVAMELAREMGGSFIAANIISSILRKKLSAQYWGWCLTAFKENIQRNVSMFGEHPYDLLQKQKCACYRIKEDEYMHMTDVEWPIGCLILPVASCVIKRRRPSNTSYVAAFFSREAWSLLFRLYGLLDFSPFPDDREFGVWWLRISDLAPRVLRKGLNSLITLTDWTLWKHRNNVVFKIQPNYETGTITELTFGGNRPFLHPEEAELVTQLTGDDGAGPASLQCEDLTETVHLASKALEVSLAFTMAAFFKALLGEKVFLLDNDSKVMAPTMEDKKLHNLERLLLWVHVIIEEAEGRYITNQAMVHQLNVLRKEMYRGYFIMGNLKRQGTETNNYKGNDVSNSFIFSKFNSVKRLFLPNVDIHRETDLQQVIDNLSNIMEDVNGIVVFLNNYPPLYRQPYSMHLFIEKCMFGRQMEMERIMAFLMQKEDQGTGSVGILPIVGPSFVGKSTLVAHVCNDARVRNYFCQSILITVHDINNENISTLKDGAVIMHQNNALEQNERLLAIIELSGDIDVVAWNTYWYFFKIGIFGSIDSNDHPELESIAMEIARGMNGSFVGANVTFSFLKNNLVDQCWQRYLACPVEENVPMITMKDIICERGNYEGEFDVLAWKSHIPPYNSYIFKCVIEKVKIRKGLPTIKFS</sequence>
<dbReference type="SUPFAM" id="SSF52540">
    <property type="entry name" value="P-loop containing nucleoside triphosphate hydrolases"/>
    <property type="match status" value="2"/>
</dbReference>
<dbReference type="InterPro" id="IPR027417">
    <property type="entry name" value="P-loop_NTPase"/>
</dbReference>
<dbReference type="EMBL" id="CP144747">
    <property type="protein sequence ID" value="WVZ61653.1"/>
    <property type="molecule type" value="Genomic_DNA"/>
</dbReference>
<evidence type="ECO:0008006" key="3">
    <source>
        <dbReference type="Google" id="ProtNLM"/>
    </source>
</evidence>
<keyword evidence="2" id="KW-1185">Reference proteome</keyword>
<dbReference type="PANTHER" id="PTHR33377:SF50">
    <property type="entry name" value="NB-ARC DOMAIN-CONTAINING PROTEIN"/>
    <property type="match status" value="1"/>
</dbReference>
<dbReference type="PANTHER" id="PTHR33377">
    <property type="entry name" value="OS10G0134700 PROTEIN-RELATED"/>
    <property type="match status" value="1"/>
</dbReference>
<proteinExistence type="predicted"/>
<dbReference type="AlphaFoldDB" id="A0AAQ3SVI9"/>
<accession>A0AAQ3SVI9</accession>
<evidence type="ECO:0000313" key="1">
    <source>
        <dbReference type="EMBL" id="WVZ61653.1"/>
    </source>
</evidence>
<dbReference type="Proteomes" id="UP001341281">
    <property type="component" value="Chromosome 03"/>
</dbReference>